<evidence type="ECO:0000313" key="1">
    <source>
        <dbReference type="EMBL" id="ONF92921.1"/>
    </source>
</evidence>
<sequence>MFKKEEKLIGIGHAIKPDSVLSPTVSYDDLIEINFITADDQHGRILFEKFDSIKICRGEGLPYTSVSGYSWLSHLENSRWLQERYTYESKYYGDSYNFTGNVKEMLNEFKHFIFQFHDEFIEVIASGFWIEKNKESLFKQSPTPNHPFLPINNPKIEIINYKGLECEIRINTSNMDDLIENAHYCSQTLFEFTLILDNRKSINHTVKLSYINNKLTSTLRDYFGNTKKTFEPNIRIEKIIPFIKNSMSEVSDRRKSMGK</sequence>
<proteinExistence type="predicted"/>
<organism evidence="1 2">
    <name type="scientific">Leptospira santarosai</name>
    <dbReference type="NCBI Taxonomy" id="28183"/>
    <lineage>
        <taxon>Bacteria</taxon>
        <taxon>Pseudomonadati</taxon>
        <taxon>Spirochaetota</taxon>
        <taxon>Spirochaetia</taxon>
        <taxon>Leptospirales</taxon>
        <taxon>Leptospiraceae</taxon>
        <taxon>Leptospira</taxon>
    </lineage>
</organism>
<evidence type="ECO:0000313" key="2">
    <source>
        <dbReference type="Proteomes" id="UP000189337"/>
    </source>
</evidence>
<dbReference type="AlphaFoldDB" id="A0AB73MAL5"/>
<dbReference type="EMBL" id="MTSU01000008">
    <property type="protein sequence ID" value="ONF92921.1"/>
    <property type="molecule type" value="Genomic_DNA"/>
</dbReference>
<comment type="caution">
    <text evidence="1">The sequence shown here is derived from an EMBL/GenBank/DDBJ whole genome shotgun (WGS) entry which is preliminary data.</text>
</comment>
<name>A0AB73MAL5_9LEPT</name>
<accession>A0AB73MAL5</accession>
<dbReference type="Proteomes" id="UP000189337">
    <property type="component" value="Unassembled WGS sequence"/>
</dbReference>
<protein>
    <submittedName>
        <fullName evidence="1">Uncharacterized protein</fullName>
    </submittedName>
</protein>
<gene>
    <name evidence="1" type="ORF">BWD14_10530</name>
</gene>
<reference evidence="1 2" key="1">
    <citation type="submission" date="2017-01" db="EMBL/GenBank/DDBJ databases">
        <title>Comparative genomic analysis of Brazilian Leptospira santarosai.</title>
        <authorList>
            <person name="Moreno L.Z."/>
            <person name="Miraglia F."/>
            <person name="Kremer F.S."/>
            <person name="Eslabao M.R."/>
            <person name="Lilenbaum W."/>
            <person name="Dellagostin O.A."/>
            <person name="Moreno A.M."/>
        </authorList>
    </citation>
    <scope>NUCLEOTIDE SEQUENCE [LARGE SCALE GENOMIC DNA]</scope>
    <source>
        <strain evidence="1 2">M52/8-19</strain>
    </source>
</reference>
<dbReference type="RefSeq" id="WP_076637748.1">
    <property type="nucleotide sequence ID" value="NZ_MTSU01000008.1"/>
</dbReference>